<protein>
    <submittedName>
        <fullName evidence="2">Uncharacterized protein</fullName>
    </submittedName>
</protein>
<keyword evidence="3" id="KW-1185">Reference proteome</keyword>
<sequence length="68" mass="7456">MQLMKEKTAPDSEKKAEAAPLTAEETAQAIMKQLLDKASGGDLDAIVLLKETAREAKLEKLRKELFGI</sequence>
<reference evidence="2 3" key="1">
    <citation type="submission" date="2018-02" db="EMBL/GenBank/DDBJ databases">
        <authorList>
            <person name="Holder M.E."/>
            <person name="Ajami N.J."/>
            <person name="Petrosino J.F."/>
        </authorList>
    </citation>
    <scope>NUCLEOTIDE SEQUENCE [LARGE SCALE GENOMIC DNA]</scope>
    <source>
        <strain evidence="2 3">ATCC 33285</strain>
    </source>
</reference>
<name>A0ABN5IIJ1_9BACE</name>
<evidence type="ECO:0000256" key="1">
    <source>
        <dbReference type="SAM" id="MobiDB-lite"/>
    </source>
</evidence>
<dbReference type="Proteomes" id="UP000238304">
    <property type="component" value="Chromosome"/>
</dbReference>
<feature type="compositionally biased region" description="Basic and acidic residues" evidence="1">
    <location>
        <begin position="1"/>
        <end position="17"/>
    </location>
</feature>
<feature type="region of interest" description="Disordered" evidence="1">
    <location>
        <begin position="1"/>
        <end position="22"/>
    </location>
</feature>
<dbReference type="EMBL" id="CP027231">
    <property type="protein sequence ID" value="AVM52354.1"/>
    <property type="molecule type" value="Genomic_DNA"/>
</dbReference>
<proteinExistence type="predicted"/>
<organism evidence="2 3">
    <name type="scientific">Bacteroides zoogleoformans</name>
    <dbReference type="NCBI Taxonomy" id="28119"/>
    <lineage>
        <taxon>Bacteria</taxon>
        <taxon>Pseudomonadati</taxon>
        <taxon>Bacteroidota</taxon>
        <taxon>Bacteroidia</taxon>
        <taxon>Bacteroidales</taxon>
        <taxon>Bacteroidaceae</taxon>
        <taxon>Bacteroides</taxon>
    </lineage>
</organism>
<accession>A0ABN5IIJ1</accession>
<evidence type="ECO:0000313" key="3">
    <source>
        <dbReference type="Proteomes" id="UP000238304"/>
    </source>
</evidence>
<gene>
    <name evidence="2" type="ORF">C4H11_04805</name>
</gene>
<evidence type="ECO:0000313" key="2">
    <source>
        <dbReference type="EMBL" id="AVM52354.1"/>
    </source>
</evidence>